<evidence type="ECO:0000313" key="2">
    <source>
        <dbReference type="Proteomes" id="UP000886501"/>
    </source>
</evidence>
<organism evidence="1 2">
    <name type="scientific">Thelephora ganbajun</name>
    <name type="common">Ganba fungus</name>
    <dbReference type="NCBI Taxonomy" id="370292"/>
    <lineage>
        <taxon>Eukaryota</taxon>
        <taxon>Fungi</taxon>
        <taxon>Dikarya</taxon>
        <taxon>Basidiomycota</taxon>
        <taxon>Agaricomycotina</taxon>
        <taxon>Agaricomycetes</taxon>
        <taxon>Thelephorales</taxon>
        <taxon>Thelephoraceae</taxon>
        <taxon>Thelephora</taxon>
    </lineage>
</organism>
<reference evidence="1" key="2">
    <citation type="journal article" date="2020" name="Nat. Commun.">
        <title>Large-scale genome sequencing of mycorrhizal fungi provides insights into the early evolution of symbiotic traits.</title>
        <authorList>
            <person name="Miyauchi S."/>
            <person name="Kiss E."/>
            <person name="Kuo A."/>
            <person name="Drula E."/>
            <person name="Kohler A."/>
            <person name="Sanchez-Garcia M."/>
            <person name="Morin E."/>
            <person name="Andreopoulos B."/>
            <person name="Barry K.W."/>
            <person name="Bonito G."/>
            <person name="Buee M."/>
            <person name="Carver A."/>
            <person name="Chen C."/>
            <person name="Cichocki N."/>
            <person name="Clum A."/>
            <person name="Culley D."/>
            <person name="Crous P.W."/>
            <person name="Fauchery L."/>
            <person name="Girlanda M."/>
            <person name="Hayes R.D."/>
            <person name="Keri Z."/>
            <person name="LaButti K."/>
            <person name="Lipzen A."/>
            <person name="Lombard V."/>
            <person name="Magnuson J."/>
            <person name="Maillard F."/>
            <person name="Murat C."/>
            <person name="Nolan M."/>
            <person name="Ohm R.A."/>
            <person name="Pangilinan J."/>
            <person name="Pereira M.F."/>
            <person name="Perotto S."/>
            <person name="Peter M."/>
            <person name="Pfister S."/>
            <person name="Riley R."/>
            <person name="Sitrit Y."/>
            <person name="Stielow J.B."/>
            <person name="Szollosi G."/>
            <person name="Zifcakova L."/>
            <person name="Stursova M."/>
            <person name="Spatafora J.W."/>
            <person name="Tedersoo L."/>
            <person name="Vaario L.M."/>
            <person name="Yamada A."/>
            <person name="Yan M."/>
            <person name="Wang P."/>
            <person name="Xu J."/>
            <person name="Bruns T."/>
            <person name="Baldrian P."/>
            <person name="Vilgalys R."/>
            <person name="Dunand C."/>
            <person name="Henrissat B."/>
            <person name="Grigoriev I.V."/>
            <person name="Hibbett D."/>
            <person name="Nagy L.G."/>
            <person name="Martin F.M."/>
        </authorList>
    </citation>
    <scope>NUCLEOTIDE SEQUENCE</scope>
    <source>
        <strain evidence="1">P2</strain>
    </source>
</reference>
<accession>A0ACB6Z4L8</accession>
<dbReference type="Proteomes" id="UP000886501">
    <property type="component" value="Unassembled WGS sequence"/>
</dbReference>
<protein>
    <submittedName>
        <fullName evidence="1">Uncharacterized protein</fullName>
    </submittedName>
</protein>
<evidence type="ECO:0000313" key="1">
    <source>
        <dbReference type="EMBL" id="KAF9644489.1"/>
    </source>
</evidence>
<dbReference type="EMBL" id="MU118136">
    <property type="protein sequence ID" value="KAF9644489.1"/>
    <property type="molecule type" value="Genomic_DNA"/>
</dbReference>
<gene>
    <name evidence="1" type="ORF">BDM02DRAFT_3121843</name>
</gene>
<reference evidence="1" key="1">
    <citation type="submission" date="2019-10" db="EMBL/GenBank/DDBJ databases">
        <authorList>
            <consortium name="DOE Joint Genome Institute"/>
            <person name="Kuo A."/>
            <person name="Miyauchi S."/>
            <person name="Kiss E."/>
            <person name="Drula E."/>
            <person name="Kohler A."/>
            <person name="Sanchez-Garcia M."/>
            <person name="Andreopoulos B."/>
            <person name="Barry K.W."/>
            <person name="Bonito G."/>
            <person name="Buee M."/>
            <person name="Carver A."/>
            <person name="Chen C."/>
            <person name="Cichocki N."/>
            <person name="Clum A."/>
            <person name="Culley D."/>
            <person name="Crous P.W."/>
            <person name="Fauchery L."/>
            <person name="Girlanda M."/>
            <person name="Hayes R."/>
            <person name="Keri Z."/>
            <person name="Labutti K."/>
            <person name="Lipzen A."/>
            <person name="Lombard V."/>
            <person name="Magnuson J."/>
            <person name="Maillard F."/>
            <person name="Morin E."/>
            <person name="Murat C."/>
            <person name="Nolan M."/>
            <person name="Ohm R."/>
            <person name="Pangilinan J."/>
            <person name="Pereira M."/>
            <person name="Perotto S."/>
            <person name="Peter M."/>
            <person name="Riley R."/>
            <person name="Sitrit Y."/>
            <person name="Stielow B."/>
            <person name="Szollosi G."/>
            <person name="Zifcakova L."/>
            <person name="Stursova M."/>
            <person name="Spatafora J.W."/>
            <person name="Tedersoo L."/>
            <person name="Vaario L.-M."/>
            <person name="Yamada A."/>
            <person name="Yan M."/>
            <person name="Wang P."/>
            <person name="Xu J."/>
            <person name="Bruns T."/>
            <person name="Baldrian P."/>
            <person name="Vilgalys R."/>
            <person name="Henrissat B."/>
            <person name="Grigoriev I.V."/>
            <person name="Hibbett D."/>
            <person name="Nagy L.G."/>
            <person name="Martin F.M."/>
        </authorList>
    </citation>
    <scope>NUCLEOTIDE SEQUENCE</scope>
    <source>
        <strain evidence="1">P2</strain>
    </source>
</reference>
<sequence>MLTGPVLLGRGFFLLFTIREVYDGYSFVAGFHFLWGCWLVTHVIERFDRCRQWRENGSHAWWPLFFAKCSSLWLAQASYMAFFLVFVIQTLIALVMEMWMCVLLPIKLVYDPELVV</sequence>
<name>A0ACB6Z4L8_THEGA</name>
<keyword evidence="2" id="KW-1185">Reference proteome</keyword>
<proteinExistence type="predicted"/>
<comment type="caution">
    <text evidence="1">The sequence shown here is derived from an EMBL/GenBank/DDBJ whole genome shotgun (WGS) entry which is preliminary data.</text>
</comment>